<dbReference type="EMBL" id="JACCFO010000001">
    <property type="protein sequence ID" value="NYI97012.1"/>
    <property type="molecule type" value="Genomic_DNA"/>
</dbReference>
<keyword evidence="2" id="KW-1185">Reference proteome</keyword>
<name>A0A853BRN5_9ACTN</name>
<dbReference type="RefSeq" id="WP_179768279.1">
    <property type="nucleotide sequence ID" value="NZ_JACCFO010000001.1"/>
</dbReference>
<dbReference type="Proteomes" id="UP000575985">
    <property type="component" value="Unassembled WGS sequence"/>
</dbReference>
<protein>
    <submittedName>
        <fullName evidence="1">Uncharacterized protein</fullName>
    </submittedName>
</protein>
<organism evidence="1 2">
    <name type="scientific">Streptomonospora nanhaiensis</name>
    <dbReference type="NCBI Taxonomy" id="1323731"/>
    <lineage>
        <taxon>Bacteria</taxon>
        <taxon>Bacillati</taxon>
        <taxon>Actinomycetota</taxon>
        <taxon>Actinomycetes</taxon>
        <taxon>Streptosporangiales</taxon>
        <taxon>Nocardiopsidaceae</taxon>
        <taxon>Streptomonospora</taxon>
    </lineage>
</organism>
<accession>A0A853BRN5</accession>
<comment type="caution">
    <text evidence="1">The sequence shown here is derived from an EMBL/GenBank/DDBJ whole genome shotgun (WGS) entry which is preliminary data.</text>
</comment>
<dbReference type="AlphaFoldDB" id="A0A853BRN5"/>
<evidence type="ECO:0000313" key="2">
    <source>
        <dbReference type="Proteomes" id="UP000575985"/>
    </source>
</evidence>
<reference evidence="1 2" key="1">
    <citation type="submission" date="2020-07" db="EMBL/GenBank/DDBJ databases">
        <title>Sequencing the genomes of 1000 actinobacteria strains.</title>
        <authorList>
            <person name="Klenk H.-P."/>
        </authorList>
    </citation>
    <scope>NUCLEOTIDE SEQUENCE [LARGE SCALE GENOMIC DNA]</scope>
    <source>
        <strain evidence="1 2">DSM 45927</strain>
    </source>
</reference>
<gene>
    <name evidence="1" type="ORF">HNR12_003289</name>
</gene>
<proteinExistence type="predicted"/>
<sequence>MKQIRSGGVLVAFEGGPLDARTYRVDEAPDAVVVIERSDEPDTVPGEHPADRVLRLASAQPALHRYRRTGTREGVRRYGYGGEVERADAGLLFVPHHR</sequence>
<evidence type="ECO:0000313" key="1">
    <source>
        <dbReference type="EMBL" id="NYI97012.1"/>
    </source>
</evidence>